<dbReference type="EMBL" id="GBXM01067331">
    <property type="protein sequence ID" value="JAH41246.1"/>
    <property type="molecule type" value="Transcribed_RNA"/>
</dbReference>
<reference evidence="1" key="2">
    <citation type="journal article" date="2015" name="Fish Shellfish Immunol.">
        <title>Early steps in the European eel (Anguilla anguilla)-Vibrio vulnificus interaction in the gills: Role of the RtxA13 toxin.</title>
        <authorList>
            <person name="Callol A."/>
            <person name="Pajuelo D."/>
            <person name="Ebbesson L."/>
            <person name="Teles M."/>
            <person name="MacKenzie S."/>
            <person name="Amaro C."/>
        </authorList>
    </citation>
    <scope>NUCLEOTIDE SEQUENCE</scope>
</reference>
<evidence type="ECO:0000313" key="1">
    <source>
        <dbReference type="EMBL" id="JAH41246.1"/>
    </source>
</evidence>
<sequence>MTFRIYRGLFVS</sequence>
<proteinExistence type="predicted"/>
<protein>
    <submittedName>
        <fullName evidence="1">Uncharacterized protein</fullName>
    </submittedName>
</protein>
<name>A0A0E9SIY6_ANGAN</name>
<accession>A0A0E9SIY6</accession>
<organism evidence="1">
    <name type="scientific">Anguilla anguilla</name>
    <name type="common">European freshwater eel</name>
    <name type="synonym">Muraena anguilla</name>
    <dbReference type="NCBI Taxonomy" id="7936"/>
    <lineage>
        <taxon>Eukaryota</taxon>
        <taxon>Metazoa</taxon>
        <taxon>Chordata</taxon>
        <taxon>Craniata</taxon>
        <taxon>Vertebrata</taxon>
        <taxon>Euteleostomi</taxon>
        <taxon>Actinopterygii</taxon>
        <taxon>Neopterygii</taxon>
        <taxon>Teleostei</taxon>
        <taxon>Anguilliformes</taxon>
        <taxon>Anguillidae</taxon>
        <taxon>Anguilla</taxon>
    </lineage>
</organism>
<reference evidence="1" key="1">
    <citation type="submission" date="2014-11" db="EMBL/GenBank/DDBJ databases">
        <authorList>
            <person name="Amaro Gonzalez C."/>
        </authorList>
    </citation>
    <scope>NUCLEOTIDE SEQUENCE</scope>
</reference>